<evidence type="ECO:0000259" key="1">
    <source>
        <dbReference type="Pfam" id="PF00680"/>
    </source>
</evidence>
<dbReference type="InterPro" id="IPR043502">
    <property type="entry name" value="DNA/RNA_pol_sf"/>
</dbReference>
<dbReference type="Gene3D" id="3.30.70.270">
    <property type="match status" value="1"/>
</dbReference>
<dbReference type="EMBL" id="JARPUR010000006">
    <property type="protein sequence ID" value="KAK4874223.1"/>
    <property type="molecule type" value="Genomic_DNA"/>
</dbReference>
<dbReference type="Pfam" id="PF00680">
    <property type="entry name" value="RdRP_1"/>
    <property type="match status" value="1"/>
</dbReference>
<dbReference type="AlphaFoldDB" id="A0AAN7P308"/>
<gene>
    <name evidence="2" type="ORF">RN001_013583</name>
</gene>
<dbReference type="InterPro" id="IPR043128">
    <property type="entry name" value="Rev_trsase/Diguanyl_cyclase"/>
</dbReference>
<dbReference type="InterPro" id="IPR001205">
    <property type="entry name" value="RNA-dir_pol_C"/>
</dbReference>
<dbReference type="GO" id="GO:0006351">
    <property type="term" value="P:DNA-templated transcription"/>
    <property type="evidence" value="ECO:0007669"/>
    <property type="project" value="InterPro"/>
</dbReference>
<reference evidence="3" key="1">
    <citation type="submission" date="2023-01" db="EMBL/GenBank/DDBJ databases">
        <title>Key to firefly adult light organ development and bioluminescence: homeobox transcription factors regulate luciferase expression and transportation to peroxisome.</title>
        <authorList>
            <person name="Fu X."/>
        </authorList>
    </citation>
    <scope>NUCLEOTIDE SEQUENCE [LARGE SCALE GENOMIC DNA]</scope>
</reference>
<keyword evidence="3" id="KW-1185">Reference proteome</keyword>
<organism evidence="2 3">
    <name type="scientific">Aquatica leii</name>
    <dbReference type="NCBI Taxonomy" id="1421715"/>
    <lineage>
        <taxon>Eukaryota</taxon>
        <taxon>Metazoa</taxon>
        <taxon>Ecdysozoa</taxon>
        <taxon>Arthropoda</taxon>
        <taxon>Hexapoda</taxon>
        <taxon>Insecta</taxon>
        <taxon>Pterygota</taxon>
        <taxon>Neoptera</taxon>
        <taxon>Endopterygota</taxon>
        <taxon>Coleoptera</taxon>
        <taxon>Polyphaga</taxon>
        <taxon>Elateriformia</taxon>
        <taxon>Elateroidea</taxon>
        <taxon>Lampyridae</taxon>
        <taxon>Luciolinae</taxon>
        <taxon>Aquatica</taxon>
    </lineage>
</organism>
<comment type="caution">
    <text evidence="2">The sequence shown here is derived from an EMBL/GenBank/DDBJ whole genome shotgun (WGS) entry which is preliminary data.</text>
</comment>
<dbReference type="Proteomes" id="UP001353858">
    <property type="component" value="Unassembled WGS sequence"/>
</dbReference>
<dbReference type="GO" id="GO:0071897">
    <property type="term" value="P:DNA biosynthetic process"/>
    <property type="evidence" value="ECO:0007669"/>
    <property type="project" value="UniProtKB-ARBA"/>
</dbReference>
<sequence>MTGRKLLCLNNSIDVSQRTYNAVRQTPDLPAFDNFDFKRSPVNQLDLHEFYNNTVRPDSLTIRSAVIKTAENFALPERVKMLHLKDLFCQDLEIWDKSSGLPWREIGYETKGDIKKEPEAIRRVRKFAHLVKNGENIHFPDCLVYATSHTCEGGEYKVETVWEYPATIAFMEAIFAVPLIRAYQASTFESKPIAYGFDTATGGMERLIKRFSKQEAFYIGLHFKKFDKTVPVWLIIDAFDIMMINMSFTYYEEYEKYGSGATDARRMILMWCTLQEYFVKTTIRTGDGKRYKKFSGIPSGSYFTELVGSIVNTIIINWLSFEQFGHYPLDVVALGDDSLISSTKRWDFVKCEELLNKIGMTLNMEKCEQNENLGRLKFCGNIIGSGTP</sequence>
<evidence type="ECO:0000313" key="3">
    <source>
        <dbReference type="Proteomes" id="UP001353858"/>
    </source>
</evidence>
<name>A0AAN7P308_9COLE</name>
<protein>
    <recommendedName>
        <fullName evidence="1">RNA-directed RNA polymerase C-terminal domain-containing protein</fullName>
    </recommendedName>
</protein>
<feature type="domain" description="RNA-directed RNA polymerase C-terminal" evidence="1">
    <location>
        <begin position="96"/>
        <end position="381"/>
    </location>
</feature>
<dbReference type="GO" id="GO:0003968">
    <property type="term" value="F:RNA-directed RNA polymerase activity"/>
    <property type="evidence" value="ECO:0007669"/>
    <property type="project" value="InterPro"/>
</dbReference>
<dbReference type="SUPFAM" id="SSF56672">
    <property type="entry name" value="DNA/RNA polymerases"/>
    <property type="match status" value="1"/>
</dbReference>
<proteinExistence type="predicted"/>
<evidence type="ECO:0000313" key="2">
    <source>
        <dbReference type="EMBL" id="KAK4874223.1"/>
    </source>
</evidence>
<dbReference type="GO" id="GO:0003723">
    <property type="term" value="F:RNA binding"/>
    <property type="evidence" value="ECO:0007669"/>
    <property type="project" value="InterPro"/>
</dbReference>
<accession>A0AAN7P308</accession>